<feature type="repeat" description="WD" evidence="5">
    <location>
        <begin position="246"/>
        <end position="288"/>
    </location>
</feature>
<organism evidence="6 7">
    <name type="scientific">Stegodyphus mimosarum</name>
    <name type="common">African social velvet spider</name>
    <dbReference type="NCBI Taxonomy" id="407821"/>
    <lineage>
        <taxon>Eukaryota</taxon>
        <taxon>Metazoa</taxon>
        <taxon>Ecdysozoa</taxon>
        <taxon>Arthropoda</taxon>
        <taxon>Chelicerata</taxon>
        <taxon>Arachnida</taxon>
        <taxon>Araneae</taxon>
        <taxon>Araneomorphae</taxon>
        <taxon>Entelegynae</taxon>
        <taxon>Eresoidea</taxon>
        <taxon>Eresidae</taxon>
        <taxon>Stegodyphus</taxon>
    </lineage>
</organism>
<evidence type="ECO:0000313" key="6">
    <source>
        <dbReference type="EMBL" id="KFM63096.1"/>
    </source>
</evidence>
<keyword evidence="4" id="KW-0539">Nucleus</keyword>
<evidence type="ECO:0000256" key="5">
    <source>
        <dbReference type="PROSITE-ProRule" id="PRU00221"/>
    </source>
</evidence>
<feature type="repeat" description="WD" evidence="5">
    <location>
        <begin position="202"/>
        <end position="244"/>
    </location>
</feature>
<keyword evidence="7" id="KW-1185">Reference proteome</keyword>
<reference evidence="6 7" key="1">
    <citation type="submission" date="2013-11" db="EMBL/GenBank/DDBJ databases">
        <title>Genome sequencing of Stegodyphus mimosarum.</title>
        <authorList>
            <person name="Bechsgaard J."/>
        </authorList>
    </citation>
    <scope>NUCLEOTIDE SEQUENCE [LARGE SCALE GENOMIC DNA]</scope>
</reference>
<evidence type="ECO:0000313" key="7">
    <source>
        <dbReference type="Proteomes" id="UP000054359"/>
    </source>
</evidence>
<sequence length="356" mass="39818">MSPMKIKFVSRKISRIRWLPKSTSMFVTGSYDDDENNICMWKFPDQTQMNDGTDDCLKDDEPNVISKEKFTGSVTDLEVLSEDLIFASSSVGSLCIFKYAEEKVQCTHTWENVHHFKRGTAAATGIAVKGQDISSVGEDGRLCIFNFIVNKKVREIESSNLCSLTCVSYLRHQEVVAGNSLGYLRLWDLRSCSDSPGRLLMISREQTGVSSMNVHPTQSHILATGHEDGSLCIWDMRQEKRPMSLLEGHSAAITDLLFHPVNPDFLYTCSLDGTVWQWDSSQLRSSTSGFTPSLDSQDQNVMKGNPWLLCDDNKHKLEITSLCSQSMCVNSLDLSGSILIWGSDNEALYILNDIAV</sequence>
<keyword evidence="2 5" id="KW-0853">WD repeat</keyword>
<evidence type="ECO:0000256" key="3">
    <source>
        <dbReference type="ARBA" id="ARBA00022737"/>
    </source>
</evidence>
<dbReference type="InterPro" id="IPR001680">
    <property type="entry name" value="WD40_rpt"/>
</dbReference>
<dbReference type="EMBL" id="KK114697">
    <property type="protein sequence ID" value="KFM63096.1"/>
    <property type="molecule type" value="Genomic_DNA"/>
</dbReference>
<accession>A0A087TDA7</accession>
<dbReference type="Gene3D" id="2.130.10.10">
    <property type="entry name" value="YVTN repeat-like/Quinoprotein amine dehydrogenase"/>
    <property type="match status" value="1"/>
</dbReference>
<dbReference type="SMART" id="SM00320">
    <property type="entry name" value="WD40"/>
    <property type="match status" value="6"/>
</dbReference>
<dbReference type="OMA" id="HDGDVMD"/>
<dbReference type="InterPro" id="IPR036322">
    <property type="entry name" value="WD40_repeat_dom_sf"/>
</dbReference>
<dbReference type="PROSITE" id="PS50294">
    <property type="entry name" value="WD_REPEATS_REGION"/>
    <property type="match status" value="1"/>
</dbReference>
<proteinExistence type="predicted"/>
<feature type="non-terminal residue" evidence="6">
    <location>
        <position position="356"/>
    </location>
</feature>
<dbReference type="Proteomes" id="UP000054359">
    <property type="component" value="Unassembled WGS sequence"/>
</dbReference>
<dbReference type="OrthoDB" id="9890280at2759"/>
<dbReference type="STRING" id="407821.A0A087TDA7"/>
<dbReference type="InterPro" id="IPR015943">
    <property type="entry name" value="WD40/YVTN_repeat-like_dom_sf"/>
</dbReference>
<dbReference type="SUPFAM" id="SSF50978">
    <property type="entry name" value="WD40 repeat-like"/>
    <property type="match status" value="1"/>
</dbReference>
<dbReference type="PANTHER" id="PTHR22652:SF0">
    <property type="entry name" value="NUCLEOPORIN NUP43"/>
    <property type="match status" value="1"/>
</dbReference>
<name>A0A087TDA7_STEMI</name>
<dbReference type="PANTHER" id="PTHR22652">
    <property type="entry name" value="NUCLEOPORIN NUP43"/>
    <property type="match status" value="1"/>
</dbReference>
<keyword evidence="3" id="KW-0677">Repeat</keyword>
<dbReference type="InterPro" id="IPR019775">
    <property type="entry name" value="WD40_repeat_CS"/>
</dbReference>
<comment type="subcellular location">
    <subcellularLocation>
        <location evidence="1">Nucleus</location>
    </subcellularLocation>
</comment>
<protein>
    <submittedName>
        <fullName evidence="6">Nucleoporin Nup43</fullName>
    </submittedName>
</protein>
<dbReference type="GO" id="GO:0031080">
    <property type="term" value="C:nuclear pore outer ring"/>
    <property type="evidence" value="ECO:0007669"/>
    <property type="project" value="TreeGrafter"/>
</dbReference>
<evidence type="ECO:0000256" key="4">
    <source>
        <dbReference type="ARBA" id="ARBA00023242"/>
    </source>
</evidence>
<dbReference type="Pfam" id="PF00400">
    <property type="entry name" value="WD40"/>
    <property type="match status" value="2"/>
</dbReference>
<evidence type="ECO:0000256" key="2">
    <source>
        <dbReference type="ARBA" id="ARBA00022574"/>
    </source>
</evidence>
<dbReference type="PROSITE" id="PS00678">
    <property type="entry name" value="WD_REPEATS_1"/>
    <property type="match status" value="1"/>
</dbReference>
<dbReference type="PROSITE" id="PS50082">
    <property type="entry name" value="WD_REPEATS_2"/>
    <property type="match status" value="2"/>
</dbReference>
<gene>
    <name evidence="6" type="ORF">X975_25036</name>
</gene>
<evidence type="ECO:0000256" key="1">
    <source>
        <dbReference type="ARBA" id="ARBA00004123"/>
    </source>
</evidence>
<dbReference type="AlphaFoldDB" id="A0A087TDA7"/>